<dbReference type="OrthoDB" id="7594252at2"/>
<sequence length="312" mass="33125">MSSIMRAETPVAALPNFAEPSPAAVVALRAHPAFDLAMAIAADGIIRHFDGKPLLNRLMNDRGRILFAVGALYLDAEPDTSGLRLTAARLIEFAGIGGYASAGRAKAMIALLRWQGYLEDGPISDDRRQRPLVPTEKLWATVLDRWQSVLQALSVLRPVGGEALASLDDHAFRASIAVTMGRAFRAGFRPLQSSPRLAALAERDAGLVMLLVVVGTTRQGGEAPPIASLARRFGVSRAHARAVLREAEDAGLLLNENGSAGGVPTEVLRTEMSLFFGSLLALFEQAATIAVVARTRRSSVVGVALPGDALHP</sequence>
<dbReference type="InterPro" id="IPR036388">
    <property type="entry name" value="WH-like_DNA-bd_sf"/>
</dbReference>
<evidence type="ECO:0000313" key="1">
    <source>
        <dbReference type="EMBL" id="SHE88728.1"/>
    </source>
</evidence>
<dbReference type="EMBL" id="FQUP01000001">
    <property type="protein sequence ID" value="SHE88728.1"/>
    <property type="molecule type" value="Genomic_DNA"/>
</dbReference>
<name>A0A1M4X5D9_9HYPH</name>
<dbReference type="AlphaFoldDB" id="A0A1M4X5D9"/>
<dbReference type="Proteomes" id="UP000184485">
    <property type="component" value="Unassembled WGS sequence"/>
</dbReference>
<organism evidence="1 2">
    <name type="scientific">Kaistia soli DSM 19436</name>
    <dbReference type="NCBI Taxonomy" id="1122133"/>
    <lineage>
        <taxon>Bacteria</taxon>
        <taxon>Pseudomonadati</taxon>
        <taxon>Pseudomonadota</taxon>
        <taxon>Alphaproteobacteria</taxon>
        <taxon>Hyphomicrobiales</taxon>
        <taxon>Kaistiaceae</taxon>
        <taxon>Kaistia</taxon>
    </lineage>
</organism>
<evidence type="ECO:0000313" key="2">
    <source>
        <dbReference type="Proteomes" id="UP000184485"/>
    </source>
</evidence>
<dbReference type="Gene3D" id="1.10.10.10">
    <property type="entry name" value="Winged helix-like DNA-binding domain superfamily/Winged helix DNA-binding domain"/>
    <property type="match status" value="1"/>
</dbReference>
<dbReference type="SUPFAM" id="SSF46785">
    <property type="entry name" value="Winged helix' DNA-binding domain"/>
    <property type="match status" value="1"/>
</dbReference>
<protein>
    <submittedName>
        <fullName evidence="1">Uncharacterized protein</fullName>
    </submittedName>
</protein>
<dbReference type="InterPro" id="IPR036390">
    <property type="entry name" value="WH_DNA-bd_sf"/>
</dbReference>
<accession>A0A1M4X5D9</accession>
<proteinExistence type="predicted"/>
<reference evidence="1 2" key="1">
    <citation type="submission" date="2016-11" db="EMBL/GenBank/DDBJ databases">
        <authorList>
            <person name="Jaros S."/>
            <person name="Januszkiewicz K."/>
            <person name="Wedrychowicz H."/>
        </authorList>
    </citation>
    <scope>NUCLEOTIDE SEQUENCE [LARGE SCALE GENOMIC DNA]</scope>
    <source>
        <strain evidence="1 2">DSM 19436</strain>
    </source>
</reference>
<keyword evidence="2" id="KW-1185">Reference proteome</keyword>
<gene>
    <name evidence="1" type="ORF">SAMN02745157_1153</name>
</gene>